<evidence type="ECO:0000313" key="2">
    <source>
        <dbReference type="EMBL" id="GBG93213.1"/>
    </source>
</evidence>
<dbReference type="AlphaFoldDB" id="A0A388MFB8"/>
<gene>
    <name evidence="2" type="ORF">CBR_g60687</name>
</gene>
<evidence type="ECO:0000313" key="3">
    <source>
        <dbReference type="Proteomes" id="UP000265515"/>
    </source>
</evidence>
<dbReference type="PANTHER" id="PTHR33116">
    <property type="entry name" value="REVERSE TRANSCRIPTASE ZINC-BINDING DOMAIN-CONTAINING PROTEIN-RELATED-RELATED"/>
    <property type="match status" value="1"/>
</dbReference>
<sequence length="615" mass="69684">MLRHGSRGEEQYKRGAGAGTRGATGGNSGGVGKGKRMEDGKGGEREELKDSHPELKALVESFDHAAIVFFSDKASPPAPDDLPSPLDQGESSDMVLEEKSNTKEEQEVAQGVEGTVEEPKDTLLIQAKKKTKKIGSTDGDTRKAFYNALVDLLWRFGQKQGARRVILEAQKRQVFGDGGLKVNVQIACLQESQTKLNVDKIEEAKGSALADDLTVACINKKDSLEKLKSVLDKFCELSEASINWDKSVFFLHQQFTSDVDWGLRQIPADKVDRFLRVQVTLTNCSSTQDNIMLEKVVARINGWVHNHQLSLFGRVLVLSTAAFSILWFRMTIHWLGDEAYKIIRRVAAKYLWKPTATEQQSFIVKAAWEIVCCARDQGGLGILDPRDQNIALLVKWPVAALVGGEDKDWLRLAEVILMKEWSLKEGSHVWLCFLIGSYCQRRLKSPLWRNILHAWNKVRPQLLEEPKSKGKILNQLLFENRFIRCNGLDQLMADSNPGSFGRSWIEHGLIQLKDIVDEEKEDWFPLPEIKRRIPRHRLVQQNYEELKQAIPAHWTRVLSLAKDSDLNAGCWVEDPGNQDRGPHHTTLESRKYSRAVRIFREAGFREKMALRHIAH</sequence>
<protein>
    <submittedName>
        <fullName evidence="2">Uncharacterized protein</fullName>
    </submittedName>
</protein>
<dbReference type="OrthoDB" id="689430at2759"/>
<accession>A0A388MFB8</accession>
<dbReference type="STRING" id="69332.A0A388MFB8"/>
<organism evidence="2 3">
    <name type="scientific">Chara braunii</name>
    <name type="common">Braun's stonewort</name>
    <dbReference type="NCBI Taxonomy" id="69332"/>
    <lineage>
        <taxon>Eukaryota</taxon>
        <taxon>Viridiplantae</taxon>
        <taxon>Streptophyta</taxon>
        <taxon>Charophyceae</taxon>
        <taxon>Charales</taxon>
        <taxon>Characeae</taxon>
        <taxon>Chara</taxon>
    </lineage>
</organism>
<name>A0A388MFB8_CHABU</name>
<feature type="region of interest" description="Disordered" evidence="1">
    <location>
        <begin position="1"/>
        <end position="56"/>
    </location>
</feature>
<dbReference type="PANTHER" id="PTHR33116:SF86">
    <property type="entry name" value="REVERSE TRANSCRIPTASE DOMAIN-CONTAINING PROTEIN"/>
    <property type="match status" value="1"/>
</dbReference>
<dbReference type="Proteomes" id="UP000265515">
    <property type="component" value="Unassembled WGS sequence"/>
</dbReference>
<comment type="caution">
    <text evidence="2">The sequence shown here is derived from an EMBL/GenBank/DDBJ whole genome shotgun (WGS) entry which is preliminary data.</text>
</comment>
<reference evidence="2 3" key="1">
    <citation type="journal article" date="2018" name="Cell">
        <title>The Chara Genome: Secondary Complexity and Implications for Plant Terrestrialization.</title>
        <authorList>
            <person name="Nishiyama T."/>
            <person name="Sakayama H."/>
            <person name="Vries J.D."/>
            <person name="Buschmann H."/>
            <person name="Saint-Marcoux D."/>
            <person name="Ullrich K.K."/>
            <person name="Haas F.B."/>
            <person name="Vanderstraeten L."/>
            <person name="Becker D."/>
            <person name="Lang D."/>
            <person name="Vosolsobe S."/>
            <person name="Rombauts S."/>
            <person name="Wilhelmsson P.K.I."/>
            <person name="Janitza P."/>
            <person name="Kern R."/>
            <person name="Heyl A."/>
            <person name="Rumpler F."/>
            <person name="Villalobos L.I.A.C."/>
            <person name="Clay J.M."/>
            <person name="Skokan R."/>
            <person name="Toyoda A."/>
            <person name="Suzuki Y."/>
            <person name="Kagoshima H."/>
            <person name="Schijlen E."/>
            <person name="Tajeshwar N."/>
            <person name="Catarino B."/>
            <person name="Hetherington A.J."/>
            <person name="Saltykova A."/>
            <person name="Bonnot C."/>
            <person name="Breuninger H."/>
            <person name="Symeonidi A."/>
            <person name="Radhakrishnan G.V."/>
            <person name="Van Nieuwerburgh F."/>
            <person name="Deforce D."/>
            <person name="Chang C."/>
            <person name="Karol K.G."/>
            <person name="Hedrich R."/>
            <person name="Ulvskov P."/>
            <person name="Glockner G."/>
            <person name="Delwiche C.F."/>
            <person name="Petrasek J."/>
            <person name="Van de Peer Y."/>
            <person name="Friml J."/>
            <person name="Beilby M."/>
            <person name="Dolan L."/>
            <person name="Kohara Y."/>
            <person name="Sugano S."/>
            <person name="Fujiyama A."/>
            <person name="Delaux P.-M."/>
            <person name="Quint M."/>
            <person name="TheiBen G."/>
            <person name="Hagemann M."/>
            <person name="Harholt J."/>
            <person name="Dunand C."/>
            <person name="Zachgo S."/>
            <person name="Langdale J."/>
            <person name="Maumus F."/>
            <person name="Straeten D.V.D."/>
            <person name="Gould S.B."/>
            <person name="Rensing S.A."/>
        </authorList>
    </citation>
    <scope>NUCLEOTIDE SEQUENCE [LARGE SCALE GENOMIC DNA]</scope>
    <source>
        <strain evidence="2 3">S276</strain>
    </source>
</reference>
<evidence type="ECO:0000256" key="1">
    <source>
        <dbReference type="SAM" id="MobiDB-lite"/>
    </source>
</evidence>
<feature type="region of interest" description="Disordered" evidence="1">
    <location>
        <begin position="72"/>
        <end position="114"/>
    </location>
</feature>
<feature type="compositionally biased region" description="Basic and acidic residues" evidence="1">
    <location>
        <begin position="35"/>
        <end position="56"/>
    </location>
</feature>
<dbReference type="Gramene" id="GBG93213">
    <property type="protein sequence ID" value="GBG93213"/>
    <property type="gene ID" value="CBR_g60687"/>
</dbReference>
<feature type="compositionally biased region" description="Basic and acidic residues" evidence="1">
    <location>
        <begin position="1"/>
        <end position="13"/>
    </location>
</feature>
<dbReference type="EMBL" id="BFEA01001298">
    <property type="protein sequence ID" value="GBG93213.1"/>
    <property type="molecule type" value="Genomic_DNA"/>
</dbReference>
<feature type="compositionally biased region" description="Basic and acidic residues" evidence="1">
    <location>
        <begin position="96"/>
        <end position="106"/>
    </location>
</feature>
<proteinExistence type="predicted"/>
<feature type="compositionally biased region" description="Gly residues" evidence="1">
    <location>
        <begin position="16"/>
        <end position="32"/>
    </location>
</feature>
<keyword evidence="3" id="KW-1185">Reference proteome</keyword>